<keyword evidence="4 5" id="KW-0472">Membrane</keyword>
<dbReference type="Gene3D" id="1.20.1250.20">
    <property type="entry name" value="MFS general substrate transporter like domains"/>
    <property type="match status" value="1"/>
</dbReference>
<dbReference type="Proteomes" id="UP000035721">
    <property type="component" value="Unassembled WGS sequence"/>
</dbReference>
<organism evidence="7 8">
    <name type="scientific">Nostocoides japonicum T1-X7</name>
    <dbReference type="NCBI Taxonomy" id="1194083"/>
    <lineage>
        <taxon>Bacteria</taxon>
        <taxon>Bacillati</taxon>
        <taxon>Actinomycetota</taxon>
        <taxon>Actinomycetes</taxon>
        <taxon>Micrococcales</taxon>
        <taxon>Intrasporangiaceae</taxon>
        <taxon>Nostocoides</taxon>
    </lineage>
</organism>
<protein>
    <recommendedName>
        <fullName evidence="6">Major facilitator superfamily (MFS) profile domain-containing protein</fullName>
    </recommendedName>
</protein>
<feature type="domain" description="Major facilitator superfamily (MFS) profile" evidence="6">
    <location>
        <begin position="1"/>
        <end position="107"/>
    </location>
</feature>
<evidence type="ECO:0000256" key="1">
    <source>
        <dbReference type="ARBA" id="ARBA00004651"/>
    </source>
</evidence>
<proteinExistence type="predicted"/>
<accession>A0A077LSX6</accession>
<dbReference type="RefSeq" id="WP_157635308.1">
    <property type="nucleotide sequence ID" value="NZ_HF570958.1"/>
</dbReference>
<keyword evidence="8" id="KW-1185">Reference proteome</keyword>
<sequence length="107" mass="11188">MSISTPSSRAEQEAALVARTSLLIFAACSVLMTTATTVPELFISRALAGIGIGAETSLIAPYISEFLPARVRGTFVSRTIGYLLAGLVAPGPRTSGRSLNEHMPATH</sequence>
<evidence type="ECO:0000256" key="4">
    <source>
        <dbReference type="ARBA" id="ARBA00023136"/>
    </source>
</evidence>
<comment type="caution">
    <text evidence="7">The sequence shown here is derived from an EMBL/GenBank/DDBJ whole genome shotgun (WGS) entry which is preliminary data.</text>
</comment>
<dbReference type="PROSITE" id="PS50850">
    <property type="entry name" value="MFS"/>
    <property type="match status" value="1"/>
</dbReference>
<feature type="transmembrane region" description="Helical" evidence="5">
    <location>
        <begin position="16"/>
        <end position="36"/>
    </location>
</feature>
<dbReference type="EMBL" id="CAJB01000002">
    <property type="protein sequence ID" value="CCH76001.1"/>
    <property type="molecule type" value="Genomic_DNA"/>
</dbReference>
<keyword evidence="2 5" id="KW-0812">Transmembrane</keyword>
<dbReference type="PROSITE" id="PS00217">
    <property type="entry name" value="SUGAR_TRANSPORT_2"/>
    <property type="match status" value="1"/>
</dbReference>
<evidence type="ECO:0000313" key="8">
    <source>
        <dbReference type="Proteomes" id="UP000035721"/>
    </source>
</evidence>
<evidence type="ECO:0000313" key="7">
    <source>
        <dbReference type="EMBL" id="CCH76001.1"/>
    </source>
</evidence>
<dbReference type="OrthoDB" id="9109650at2"/>
<dbReference type="InterPro" id="IPR036259">
    <property type="entry name" value="MFS_trans_sf"/>
</dbReference>
<dbReference type="GO" id="GO:0022857">
    <property type="term" value="F:transmembrane transporter activity"/>
    <property type="evidence" value="ECO:0007669"/>
    <property type="project" value="InterPro"/>
</dbReference>
<dbReference type="GO" id="GO:0005886">
    <property type="term" value="C:plasma membrane"/>
    <property type="evidence" value="ECO:0007669"/>
    <property type="project" value="UniProtKB-SubCell"/>
</dbReference>
<evidence type="ECO:0000256" key="2">
    <source>
        <dbReference type="ARBA" id="ARBA00022692"/>
    </source>
</evidence>
<dbReference type="AlphaFoldDB" id="A0A077LSX6"/>
<evidence type="ECO:0000256" key="5">
    <source>
        <dbReference type="SAM" id="Phobius"/>
    </source>
</evidence>
<dbReference type="InterPro" id="IPR005828">
    <property type="entry name" value="MFS_sugar_transport-like"/>
</dbReference>
<dbReference type="SUPFAM" id="SSF103473">
    <property type="entry name" value="MFS general substrate transporter"/>
    <property type="match status" value="1"/>
</dbReference>
<keyword evidence="3 5" id="KW-1133">Transmembrane helix</keyword>
<evidence type="ECO:0000256" key="3">
    <source>
        <dbReference type="ARBA" id="ARBA00022989"/>
    </source>
</evidence>
<gene>
    <name evidence="7" type="ORF">BN12_100030</name>
</gene>
<dbReference type="InterPro" id="IPR020846">
    <property type="entry name" value="MFS_dom"/>
</dbReference>
<name>A0A077LSX6_9MICO</name>
<comment type="subcellular location">
    <subcellularLocation>
        <location evidence="1">Cell membrane</location>
        <topology evidence="1">Multi-pass membrane protein</topology>
    </subcellularLocation>
</comment>
<reference evidence="7 8" key="1">
    <citation type="journal article" date="2013" name="ISME J.">
        <title>A metabolic model for members of the genus Tetrasphaera involved in enhanced biological phosphorus removal.</title>
        <authorList>
            <person name="Kristiansen R."/>
            <person name="Nguyen H.T.T."/>
            <person name="Saunders A.M."/>
            <person name="Nielsen J.L."/>
            <person name="Wimmer R."/>
            <person name="Le V.Q."/>
            <person name="McIlroy S.J."/>
            <person name="Petrovski S."/>
            <person name="Seviour R.J."/>
            <person name="Calteau A."/>
            <person name="Nielsen K.L."/>
            <person name="Nielsen P.H."/>
        </authorList>
    </citation>
    <scope>NUCLEOTIDE SEQUENCE [LARGE SCALE GENOMIC DNA]</scope>
    <source>
        <strain evidence="7 8">T1-X7</strain>
    </source>
</reference>
<dbReference type="InterPro" id="IPR005829">
    <property type="entry name" value="Sugar_transporter_CS"/>
</dbReference>
<dbReference type="STRING" id="1194083.BN12_100030"/>
<evidence type="ECO:0000259" key="6">
    <source>
        <dbReference type="PROSITE" id="PS50850"/>
    </source>
</evidence>
<dbReference type="Pfam" id="PF00083">
    <property type="entry name" value="Sugar_tr"/>
    <property type="match status" value="1"/>
</dbReference>